<dbReference type="Gene3D" id="3.40.50.2000">
    <property type="entry name" value="Glycogen Phosphorylase B"/>
    <property type="match status" value="2"/>
</dbReference>
<evidence type="ECO:0000259" key="2">
    <source>
        <dbReference type="Pfam" id="PF13439"/>
    </source>
</evidence>
<protein>
    <submittedName>
        <fullName evidence="3">Glycosyltransferase</fullName>
        <ecNumber evidence="3">2.4.-.-</ecNumber>
    </submittedName>
</protein>
<proteinExistence type="predicted"/>
<dbReference type="EC" id="2.4.-.-" evidence="3"/>
<dbReference type="EMBL" id="JAHHIF010000012">
    <property type="protein sequence ID" value="MBW4545038.1"/>
    <property type="molecule type" value="Genomic_DNA"/>
</dbReference>
<gene>
    <name evidence="3" type="ORF">KME25_11410</name>
</gene>
<dbReference type="InterPro" id="IPR050194">
    <property type="entry name" value="Glycosyltransferase_grp1"/>
</dbReference>
<dbReference type="PANTHER" id="PTHR45947:SF3">
    <property type="entry name" value="SULFOQUINOVOSYL TRANSFERASE SQD2"/>
    <property type="match status" value="1"/>
</dbReference>
<evidence type="ECO:0000313" key="4">
    <source>
        <dbReference type="Proteomes" id="UP000753908"/>
    </source>
</evidence>
<sequence>MNILMVTPYMGSIYGGTSKVVRELSQGFNNLGITVDIITTNANGSGKLDVPLNFWIQEKYYRVQYFPCWHRYDFIFSPSLISWLFKHVSDYDLIHTNTVFAPLVFLTHWICNLHKVPYIITPHGMLEPWALSYKSWKKQFYYALFEKSALQQSSAIHVLANSEADNLKSLGFQHTIVIPNGIHRQEFDNLPEPELFYQQFPATRNKTIILFLGRIDPKKGLDLLAPAFAKVHQKFPHTHLVVAGPDSIGFLPTAQHYFAQEGVLESVTFTGMLKGAFKHAALAAASLYVSPSYSEGFSMSVLEGLASGVPCVITTGCNFPEAAAAKAAHVVKIDADAIADALIECLSNPQQAKTMGDRARQFIFENYTWEQSAKRLMQVYKAIIGGQSIPEALMSSVS</sequence>
<accession>A0A951U970</accession>
<reference evidence="3" key="1">
    <citation type="submission" date="2021-05" db="EMBL/GenBank/DDBJ databases">
        <authorList>
            <person name="Pietrasiak N."/>
            <person name="Ward R."/>
            <person name="Stajich J.E."/>
            <person name="Kurbessoian T."/>
        </authorList>
    </citation>
    <scope>NUCLEOTIDE SEQUENCE</scope>
    <source>
        <strain evidence="3">CPER-KK1</strain>
    </source>
</reference>
<reference evidence="3" key="2">
    <citation type="journal article" date="2022" name="Microbiol. Resour. Announc.">
        <title>Metagenome Sequencing to Explore Phylogenomics of Terrestrial Cyanobacteria.</title>
        <authorList>
            <person name="Ward R.D."/>
            <person name="Stajich J.E."/>
            <person name="Johansen J.R."/>
            <person name="Huntemann M."/>
            <person name="Clum A."/>
            <person name="Foster B."/>
            <person name="Foster B."/>
            <person name="Roux S."/>
            <person name="Palaniappan K."/>
            <person name="Varghese N."/>
            <person name="Mukherjee S."/>
            <person name="Reddy T.B.K."/>
            <person name="Daum C."/>
            <person name="Copeland A."/>
            <person name="Chen I.A."/>
            <person name="Ivanova N.N."/>
            <person name="Kyrpides N.C."/>
            <person name="Shapiro N."/>
            <person name="Eloe-Fadrosh E.A."/>
            <person name="Pietrasiak N."/>
        </authorList>
    </citation>
    <scope>NUCLEOTIDE SEQUENCE</scope>
    <source>
        <strain evidence="3">CPER-KK1</strain>
    </source>
</reference>
<feature type="domain" description="Glycosyltransferase subfamily 4-like N-terminal" evidence="2">
    <location>
        <begin position="14"/>
        <end position="183"/>
    </location>
</feature>
<dbReference type="GO" id="GO:0016757">
    <property type="term" value="F:glycosyltransferase activity"/>
    <property type="evidence" value="ECO:0007669"/>
    <property type="project" value="UniProtKB-KW"/>
</dbReference>
<dbReference type="InterPro" id="IPR028098">
    <property type="entry name" value="Glyco_trans_4-like_N"/>
</dbReference>
<dbReference type="Proteomes" id="UP000753908">
    <property type="component" value="Unassembled WGS sequence"/>
</dbReference>
<keyword evidence="3" id="KW-0808">Transferase</keyword>
<dbReference type="Pfam" id="PF13439">
    <property type="entry name" value="Glyco_transf_4"/>
    <property type="match status" value="1"/>
</dbReference>
<comment type="caution">
    <text evidence="3">The sequence shown here is derived from an EMBL/GenBank/DDBJ whole genome shotgun (WGS) entry which is preliminary data.</text>
</comment>
<evidence type="ECO:0000259" key="1">
    <source>
        <dbReference type="Pfam" id="PF00534"/>
    </source>
</evidence>
<dbReference type="PANTHER" id="PTHR45947">
    <property type="entry name" value="SULFOQUINOVOSYL TRANSFERASE SQD2"/>
    <property type="match status" value="1"/>
</dbReference>
<feature type="domain" description="Glycosyl transferase family 1" evidence="1">
    <location>
        <begin position="201"/>
        <end position="361"/>
    </location>
</feature>
<name>A0A951U970_9CYAN</name>
<dbReference type="InterPro" id="IPR001296">
    <property type="entry name" value="Glyco_trans_1"/>
</dbReference>
<keyword evidence="3" id="KW-0328">Glycosyltransferase</keyword>
<dbReference type="SUPFAM" id="SSF53756">
    <property type="entry name" value="UDP-Glycosyltransferase/glycogen phosphorylase"/>
    <property type="match status" value="1"/>
</dbReference>
<organism evidence="3 4">
    <name type="scientific">Symplocastrum torsivum CPER-KK1</name>
    <dbReference type="NCBI Taxonomy" id="450513"/>
    <lineage>
        <taxon>Bacteria</taxon>
        <taxon>Bacillati</taxon>
        <taxon>Cyanobacteriota</taxon>
        <taxon>Cyanophyceae</taxon>
        <taxon>Oscillatoriophycideae</taxon>
        <taxon>Oscillatoriales</taxon>
        <taxon>Microcoleaceae</taxon>
        <taxon>Symplocastrum</taxon>
    </lineage>
</organism>
<dbReference type="AlphaFoldDB" id="A0A951U970"/>
<dbReference type="Pfam" id="PF00534">
    <property type="entry name" value="Glycos_transf_1"/>
    <property type="match status" value="1"/>
</dbReference>
<evidence type="ECO:0000313" key="3">
    <source>
        <dbReference type="EMBL" id="MBW4545038.1"/>
    </source>
</evidence>